<sequence length="254" mass="27374">MQFTIQGHRLTVNMTGWAILTEEVGRRLDAREGFALATLNLDHLVKLARSETFRAAYAAQDLVTADGNPIVWMSRLARRSVDLIPGSDAIVPLARLAAERGVPVAFVGSTKPALDGAAACLERLVPGLTVVTRLAPPMGFDPDGAGAEAVLAELEASGAGLTFVALGAPKQERFAAAGRQRLPQMGFASIGAGLDFFAGTQERAPRWVRRMALEWVWRMASSPRRLVPRYAACAAVLPGHALRALRQRWRMPAV</sequence>
<accession>A0A1I1UT54</accession>
<keyword evidence="1" id="KW-0328">Glycosyltransferase</keyword>
<keyword evidence="4" id="KW-1185">Reference proteome</keyword>
<gene>
    <name evidence="3" type="ORF">SAMN04515678_102422</name>
</gene>
<dbReference type="RefSeq" id="WP_149754789.1">
    <property type="nucleotide sequence ID" value="NZ_FOMS01000002.1"/>
</dbReference>
<evidence type="ECO:0000313" key="3">
    <source>
        <dbReference type="EMBL" id="SFD72003.1"/>
    </source>
</evidence>
<name>A0A1I1UT54_9RHOB</name>
<reference evidence="3 4" key="1">
    <citation type="submission" date="2016-10" db="EMBL/GenBank/DDBJ databases">
        <authorList>
            <person name="Varghese N."/>
            <person name="Submissions S."/>
        </authorList>
    </citation>
    <scope>NUCLEOTIDE SEQUENCE [LARGE SCALE GENOMIC DNA]</scope>
    <source>
        <strain evidence="4">YIM D21,KCTC 23444,ACCC 10710</strain>
    </source>
</reference>
<evidence type="ECO:0000256" key="1">
    <source>
        <dbReference type="ARBA" id="ARBA00022676"/>
    </source>
</evidence>
<dbReference type="GO" id="GO:0016758">
    <property type="term" value="F:hexosyltransferase activity"/>
    <property type="evidence" value="ECO:0007669"/>
    <property type="project" value="TreeGrafter"/>
</dbReference>
<dbReference type="CDD" id="cd06533">
    <property type="entry name" value="Glyco_transf_WecG_TagA"/>
    <property type="match status" value="1"/>
</dbReference>
<dbReference type="InterPro" id="IPR004629">
    <property type="entry name" value="WecG_TagA_CpsF"/>
</dbReference>
<dbReference type="PANTHER" id="PTHR34136">
    <property type="match status" value="1"/>
</dbReference>
<evidence type="ECO:0000313" key="4">
    <source>
        <dbReference type="Proteomes" id="UP000325289"/>
    </source>
</evidence>
<evidence type="ECO:0000256" key="2">
    <source>
        <dbReference type="ARBA" id="ARBA00022679"/>
    </source>
</evidence>
<proteinExistence type="predicted"/>
<dbReference type="OrthoDB" id="9771846at2"/>
<dbReference type="Proteomes" id="UP000325289">
    <property type="component" value="Unassembled WGS sequence"/>
</dbReference>
<protein>
    <submittedName>
        <fullName evidence="3">Polymer biosynthesis protein, WecB/TagA/CpsF family</fullName>
    </submittedName>
</protein>
<organism evidence="3 4">
    <name type="scientific">Roseivivax sediminis</name>
    <dbReference type="NCBI Taxonomy" id="936889"/>
    <lineage>
        <taxon>Bacteria</taxon>
        <taxon>Pseudomonadati</taxon>
        <taxon>Pseudomonadota</taxon>
        <taxon>Alphaproteobacteria</taxon>
        <taxon>Rhodobacterales</taxon>
        <taxon>Roseobacteraceae</taxon>
        <taxon>Roseivivax</taxon>
    </lineage>
</organism>
<dbReference type="NCBIfam" id="TIGR00696">
    <property type="entry name" value="wecG_tagA_cpsF"/>
    <property type="match status" value="1"/>
</dbReference>
<dbReference type="AlphaFoldDB" id="A0A1I1UT54"/>
<dbReference type="EMBL" id="FOMS01000002">
    <property type="protein sequence ID" value="SFD72003.1"/>
    <property type="molecule type" value="Genomic_DNA"/>
</dbReference>
<dbReference type="PANTHER" id="PTHR34136:SF1">
    <property type="entry name" value="UDP-N-ACETYL-D-MANNOSAMINURONIC ACID TRANSFERASE"/>
    <property type="match status" value="1"/>
</dbReference>
<dbReference type="Pfam" id="PF03808">
    <property type="entry name" value="Glyco_tran_WecG"/>
    <property type="match status" value="1"/>
</dbReference>
<keyword evidence="2" id="KW-0808">Transferase</keyword>